<organism evidence="4">
    <name type="scientific">Haemonchus placei</name>
    <name type="common">Barber's pole worm</name>
    <dbReference type="NCBI Taxonomy" id="6290"/>
    <lineage>
        <taxon>Eukaryota</taxon>
        <taxon>Metazoa</taxon>
        <taxon>Ecdysozoa</taxon>
        <taxon>Nematoda</taxon>
        <taxon>Chromadorea</taxon>
        <taxon>Rhabditida</taxon>
        <taxon>Rhabditina</taxon>
        <taxon>Rhabditomorpha</taxon>
        <taxon>Strongyloidea</taxon>
        <taxon>Trichostrongylidae</taxon>
        <taxon>Haemonchus</taxon>
    </lineage>
</organism>
<dbReference type="OrthoDB" id="414075at2759"/>
<dbReference type="Proteomes" id="UP000268014">
    <property type="component" value="Unassembled WGS sequence"/>
</dbReference>
<dbReference type="InterPro" id="IPR051181">
    <property type="entry name" value="CAF1_poly(A)_ribonucleases"/>
</dbReference>
<dbReference type="InterPro" id="IPR012337">
    <property type="entry name" value="RNaseH-like_sf"/>
</dbReference>
<reference evidence="4" key="1">
    <citation type="submission" date="2017-02" db="UniProtKB">
        <authorList>
            <consortium name="WormBaseParasite"/>
        </authorList>
    </citation>
    <scope>IDENTIFICATION</scope>
</reference>
<dbReference type="AlphaFoldDB" id="A0A0N4VWC5"/>
<dbReference type="PANTHER" id="PTHR15092:SF22">
    <property type="entry name" value="POLY(A)-SPECIFIC RIBONUCLEASE PNLDC1"/>
    <property type="match status" value="1"/>
</dbReference>
<dbReference type="GO" id="GO:1990431">
    <property type="term" value="P:priRNA 3'-end processing"/>
    <property type="evidence" value="ECO:0007669"/>
    <property type="project" value="TreeGrafter"/>
</dbReference>
<dbReference type="GO" id="GO:0000175">
    <property type="term" value="F:3'-5'-RNA exonuclease activity"/>
    <property type="evidence" value="ECO:0007669"/>
    <property type="project" value="TreeGrafter"/>
</dbReference>
<reference evidence="2 3" key="2">
    <citation type="submission" date="2018-11" db="EMBL/GenBank/DDBJ databases">
        <authorList>
            <consortium name="Pathogen Informatics"/>
        </authorList>
    </citation>
    <scope>NUCLEOTIDE SEQUENCE [LARGE SCALE GENOMIC DNA]</scope>
    <source>
        <strain evidence="2 3">MHpl1</strain>
    </source>
</reference>
<evidence type="ECO:0000313" key="3">
    <source>
        <dbReference type="Proteomes" id="UP000268014"/>
    </source>
</evidence>
<protein>
    <submittedName>
        <fullName evidence="4">DNA_pol_B_exo1 domain-containing protein</fullName>
    </submittedName>
</protein>
<keyword evidence="3" id="KW-1185">Reference proteome</keyword>
<dbReference type="SUPFAM" id="SSF53098">
    <property type="entry name" value="Ribonuclease H-like"/>
    <property type="match status" value="1"/>
</dbReference>
<dbReference type="GO" id="GO:0000289">
    <property type="term" value="P:nuclear-transcribed mRNA poly(A) tail shortening"/>
    <property type="evidence" value="ECO:0007669"/>
    <property type="project" value="TreeGrafter"/>
</dbReference>
<dbReference type="EMBL" id="UZAF01002210">
    <property type="protein sequence ID" value="VDO10294.1"/>
    <property type="molecule type" value="Genomic_DNA"/>
</dbReference>
<dbReference type="STRING" id="6290.A0A0N4VWC5"/>
<comment type="similarity">
    <text evidence="1">Belongs to the CAF1 family.</text>
</comment>
<name>A0A0N4VWC5_HAEPC</name>
<sequence>MTLKPNALTTALEIRFCYTRKLLVISAFDCEFLGLPSALNECASSLFDTPSDRYRKLRDAVCRFPPCQLGLVCYQEGDEEAIYRADAFCITLFKSIPPKEFSISTSAVTFLAEHKFDFNKVRRCEMSFFPIIQENFSPCKREQLDV</sequence>
<dbReference type="GO" id="GO:1990432">
    <property type="term" value="P:siRNA 3'-end processing"/>
    <property type="evidence" value="ECO:0007669"/>
    <property type="project" value="TreeGrafter"/>
</dbReference>
<proteinExistence type="inferred from homology"/>
<dbReference type="GO" id="GO:0003723">
    <property type="term" value="F:RNA binding"/>
    <property type="evidence" value="ECO:0007669"/>
    <property type="project" value="TreeGrafter"/>
</dbReference>
<dbReference type="WBParaSite" id="HPLM_0000159501-mRNA-1">
    <property type="protein sequence ID" value="HPLM_0000159501-mRNA-1"/>
    <property type="gene ID" value="HPLM_0000159501"/>
</dbReference>
<evidence type="ECO:0000313" key="2">
    <source>
        <dbReference type="EMBL" id="VDO10294.1"/>
    </source>
</evidence>
<accession>A0A0N4VWC5</accession>
<dbReference type="Gene3D" id="3.30.420.10">
    <property type="entry name" value="Ribonuclease H-like superfamily/Ribonuclease H"/>
    <property type="match status" value="1"/>
</dbReference>
<dbReference type="InterPro" id="IPR036397">
    <property type="entry name" value="RNaseH_sf"/>
</dbReference>
<dbReference type="InterPro" id="IPR006941">
    <property type="entry name" value="RNase_CAF1"/>
</dbReference>
<dbReference type="Pfam" id="PF04857">
    <property type="entry name" value="CAF1"/>
    <property type="match status" value="1"/>
</dbReference>
<dbReference type="GO" id="GO:0005634">
    <property type="term" value="C:nucleus"/>
    <property type="evidence" value="ECO:0007669"/>
    <property type="project" value="TreeGrafter"/>
</dbReference>
<evidence type="ECO:0000313" key="4">
    <source>
        <dbReference type="WBParaSite" id="HPLM_0000159501-mRNA-1"/>
    </source>
</evidence>
<evidence type="ECO:0000256" key="1">
    <source>
        <dbReference type="ARBA" id="ARBA00008372"/>
    </source>
</evidence>
<gene>
    <name evidence="2" type="ORF">HPLM_LOCUS1594</name>
</gene>
<dbReference type="PANTHER" id="PTHR15092">
    <property type="entry name" value="POLY A -SPECIFIC RIBONUCLEASE/TARGET OF EGR1, MEMBER 1"/>
    <property type="match status" value="1"/>
</dbReference>